<keyword evidence="2" id="KW-1185">Reference proteome</keyword>
<sequence length="102" mass="10724">MVDIAMDPEVAAPIVERFASLADELEQVRWSFLTQATAVDNACGEFSASVADGTDGFQVSWRSAADTCAVTAGLISGNTNVFDLELQRLDADLAQVPDISGG</sequence>
<gene>
    <name evidence="1" type="ORF">BJ989_001443</name>
</gene>
<protein>
    <recommendedName>
        <fullName evidence="3">WXG100 family type VII secretion target</fullName>
    </recommendedName>
</protein>
<comment type="caution">
    <text evidence="1">The sequence shown here is derived from an EMBL/GenBank/DDBJ whole genome shotgun (WGS) entry which is preliminary data.</text>
</comment>
<dbReference type="RefSeq" id="WP_179517634.1">
    <property type="nucleotide sequence ID" value="NZ_JACCAC010000001.1"/>
</dbReference>
<proteinExistence type="predicted"/>
<evidence type="ECO:0000313" key="2">
    <source>
        <dbReference type="Proteomes" id="UP000544110"/>
    </source>
</evidence>
<organism evidence="1 2">
    <name type="scientific">Nocardioides perillae</name>
    <dbReference type="NCBI Taxonomy" id="1119534"/>
    <lineage>
        <taxon>Bacteria</taxon>
        <taxon>Bacillati</taxon>
        <taxon>Actinomycetota</taxon>
        <taxon>Actinomycetes</taxon>
        <taxon>Propionibacteriales</taxon>
        <taxon>Nocardioidaceae</taxon>
        <taxon>Nocardioides</taxon>
    </lineage>
</organism>
<reference evidence="1 2" key="1">
    <citation type="submission" date="2020-07" db="EMBL/GenBank/DDBJ databases">
        <title>Sequencing the genomes of 1000 actinobacteria strains.</title>
        <authorList>
            <person name="Klenk H.-P."/>
        </authorList>
    </citation>
    <scope>NUCLEOTIDE SEQUENCE [LARGE SCALE GENOMIC DNA]</scope>
    <source>
        <strain evidence="1 2">DSM 24552</strain>
    </source>
</reference>
<accession>A0A7Y9US26</accession>
<evidence type="ECO:0008006" key="3">
    <source>
        <dbReference type="Google" id="ProtNLM"/>
    </source>
</evidence>
<dbReference type="EMBL" id="JACCAC010000001">
    <property type="protein sequence ID" value="NYG55139.1"/>
    <property type="molecule type" value="Genomic_DNA"/>
</dbReference>
<dbReference type="Proteomes" id="UP000544110">
    <property type="component" value="Unassembled WGS sequence"/>
</dbReference>
<name>A0A7Y9US26_9ACTN</name>
<evidence type="ECO:0000313" key="1">
    <source>
        <dbReference type="EMBL" id="NYG55139.1"/>
    </source>
</evidence>
<dbReference type="AlphaFoldDB" id="A0A7Y9US26"/>